<feature type="region of interest" description="Disordered" evidence="1">
    <location>
        <begin position="1"/>
        <end position="77"/>
    </location>
</feature>
<keyword evidence="3" id="KW-1185">Reference proteome</keyword>
<feature type="compositionally biased region" description="Basic and acidic residues" evidence="1">
    <location>
        <begin position="1"/>
        <end position="12"/>
    </location>
</feature>
<sequence>MSGKNDMTKSDSSRIQSTQATNGRDMSSNGFASRAQSAGDRNTNANPGLPVGGGGKIGGWGQQSGGNGGSGSGRGKN</sequence>
<protein>
    <submittedName>
        <fullName evidence="2">Uncharacterized protein</fullName>
    </submittedName>
</protein>
<dbReference type="EMBL" id="FJOG01000006">
    <property type="protein sequence ID" value="CZR55494.1"/>
    <property type="molecule type" value="Genomic_DNA"/>
</dbReference>
<accession>A0A1L7WRT4</accession>
<organism evidence="2 3">
    <name type="scientific">Phialocephala subalpina</name>
    <dbReference type="NCBI Taxonomy" id="576137"/>
    <lineage>
        <taxon>Eukaryota</taxon>
        <taxon>Fungi</taxon>
        <taxon>Dikarya</taxon>
        <taxon>Ascomycota</taxon>
        <taxon>Pezizomycotina</taxon>
        <taxon>Leotiomycetes</taxon>
        <taxon>Helotiales</taxon>
        <taxon>Mollisiaceae</taxon>
        <taxon>Phialocephala</taxon>
        <taxon>Phialocephala fortinii species complex</taxon>
    </lineage>
</organism>
<proteinExistence type="predicted"/>
<dbReference type="Proteomes" id="UP000184330">
    <property type="component" value="Unassembled WGS sequence"/>
</dbReference>
<evidence type="ECO:0000313" key="3">
    <source>
        <dbReference type="Proteomes" id="UP000184330"/>
    </source>
</evidence>
<gene>
    <name evidence="2" type="ORF">PAC_05382</name>
</gene>
<feature type="compositionally biased region" description="Gly residues" evidence="1">
    <location>
        <begin position="50"/>
        <end position="77"/>
    </location>
</feature>
<evidence type="ECO:0000313" key="2">
    <source>
        <dbReference type="EMBL" id="CZR55494.1"/>
    </source>
</evidence>
<feature type="compositionally biased region" description="Polar residues" evidence="1">
    <location>
        <begin position="13"/>
        <end position="46"/>
    </location>
</feature>
<dbReference type="AlphaFoldDB" id="A0A1L7WRT4"/>
<evidence type="ECO:0000256" key="1">
    <source>
        <dbReference type="SAM" id="MobiDB-lite"/>
    </source>
</evidence>
<dbReference type="OrthoDB" id="5988651at2759"/>
<reference evidence="2 3" key="1">
    <citation type="submission" date="2016-03" db="EMBL/GenBank/DDBJ databases">
        <authorList>
            <person name="Ploux O."/>
        </authorList>
    </citation>
    <scope>NUCLEOTIDE SEQUENCE [LARGE SCALE GENOMIC DNA]</scope>
    <source>
        <strain evidence="2 3">UAMH 11012</strain>
    </source>
</reference>
<name>A0A1L7WRT4_9HELO</name>